<proteinExistence type="predicted"/>
<organism evidence="6 7">
    <name type="scientific">Capsella rubella</name>
    <dbReference type="NCBI Taxonomy" id="81985"/>
    <lineage>
        <taxon>Eukaryota</taxon>
        <taxon>Viridiplantae</taxon>
        <taxon>Streptophyta</taxon>
        <taxon>Embryophyta</taxon>
        <taxon>Tracheophyta</taxon>
        <taxon>Spermatophyta</taxon>
        <taxon>Magnoliopsida</taxon>
        <taxon>eudicotyledons</taxon>
        <taxon>Gunneridae</taxon>
        <taxon>Pentapetalae</taxon>
        <taxon>rosids</taxon>
        <taxon>malvids</taxon>
        <taxon>Brassicales</taxon>
        <taxon>Brassicaceae</taxon>
        <taxon>Camelineae</taxon>
        <taxon>Capsella</taxon>
    </lineage>
</organism>
<dbReference type="GO" id="GO:0008270">
    <property type="term" value="F:zinc ion binding"/>
    <property type="evidence" value="ECO:0007669"/>
    <property type="project" value="UniProtKB-KW"/>
</dbReference>
<evidence type="ECO:0000256" key="2">
    <source>
        <dbReference type="ARBA" id="ARBA00022771"/>
    </source>
</evidence>
<keyword evidence="1" id="KW-0479">Metal-binding</keyword>
<dbReference type="Pfam" id="PF06839">
    <property type="entry name" value="Zn_ribbon_GRF"/>
    <property type="match status" value="1"/>
</dbReference>
<sequence>MEKQRRGFLTRCRCGESVVLQTSGTSKNRGRLFHVCPFRKEGDWTHAFKWTDMSMVEELKDLTDKVDIIDGASMRLHKGLKACESEIDVLTIGLQELL</sequence>
<dbReference type="AlphaFoldDB" id="R0GMI6"/>
<keyword evidence="2 4" id="KW-0863">Zinc-finger</keyword>
<keyword evidence="3" id="KW-0862">Zinc</keyword>
<evidence type="ECO:0000313" key="6">
    <source>
        <dbReference type="EMBL" id="EOA12408.1"/>
    </source>
</evidence>
<evidence type="ECO:0000256" key="1">
    <source>
        <dbReference type="ARBA" id="ARBA00022723"/>
    </source>
</evidence>
<dbReference type="InterPro" id="IPR010666">
    <property type="entry name" value="Znf_GRF"/>
</dbReference>
<dbReference type="PROSITE" id="PS51999">
    <property type="entry name" value="ZF_GRF"/>
    <property type="match status" value="1"/>
</dbReference>
<evidence type="ECO:0000256" key="4">
    <source>
        <dbReference type="PROSITE-ProRule" id="PRU01343"/>
    </source>
</evidence>
<accession>R0GMI6</accession>
<gene>
    <name evidence="6" type="ORF">CARUB_v10027576mg</name>
</gene>
<evidence type="ECO:0000259" key="5">
    <source>
        <dbReference type="PROSITE" id="PS51999"/>
    </source>
</evidence>
<protein>
    <recommendedName>
        <fullName evidence="5">GRF-type domain-containing protein</fullName>
    </recommendedName>
</protein>
<dbReference type="EMBL" id="KB870812">
    <property type="protein sequence ID" value="EOA12408.1"/>
    <property type="molecule type" value="Genomic_DNA"/>
</dbReference>
<name>R0GMI6_9BRAS</name>
<dbReference type="Proteomes" id="UP000029121">
    <property type="component" value="Unassembled WGS sequence"/>
</dbReference>
<keyword evidence="7" id="KW-1185">Reference proteome</keyword>
<dbReference type="eggNOG" id="ENOG502R1UD">
    <property type="taxonomic scope" value="Eukaryota"/>
</dbReference>
<reference evidence="7" key="1">
    <citation type="journal article" date="2013" name="Nat. Genet.">
        <title>The Capsella rubella genome and the genomic consequences of rapid mating system evolution.</title>
        <authorList>
            <person name="Slotte T."/>
            <person name="Hazzouri K.M."/>
            <person name="Agren J.A."/>
            <person name="Koenig D."/>
            <person name="Maumus F."/>
            <person name="Guo Y.L."/>
            <person name="Steige K."/>
            <person name="Platts A.E."/>
            <person name="Escobar J.S."/>
            <person name="Newman L.K."/>
            <person name="Wang W."/>
            <person name="Mandakova T."/>
            <person name="Vello E."/>
            <person name="Smith L.M."/>
            <person name="Henz S.R."/>
            <person name="Steffen J."/>
            <person name="Takuno S."/>
            <person name="Brandvain Y."/>
            <person name="Coop G."/>
            <person name="Andolfatto P."/>
            <person name="Hu T.T."/>
            <person name="Blanchette M."/>
            <person name="Clark R.M."/>
            <person name="Quesneville H."/>
            <person name="Nordborg M."/>
            <person name="Gaut B.S."/>
            <person name="Lysak M.A."/>
            <person name="Jenkins J."/>
            <person name="Grimwood J."/>
            <person name="Chapman J."/>
            <person name="Prochnik S."/>
            <person name="Shu S."/>
            <person name="Rokhsar D."/>
            <person name="Schmutz J."/>
            <person name="Weigel D."/>
            <person name="Wright S.I."/>
        </authorList>
    </citation>
    <scope>NUCLEOTIDE SEQUENCE [LARGE SCALE GENOMIC DNA]</scope>
    <source>
        <strain evidence="7">cv. Monte Gargano</strain>
    </source>
</reference>
<feature type="domain" description="GRF-type" evidence="5">
    <location>
        <begin position="12"/>
        <end position="54"/>
    </location>
</feature>
<evidence type="ECO:0000313" key="7">
    <source>
        <dbReference type="Proteomes" id="UP000029121"/>
    </source>
</evidence>
<evidence type="ECO:0000256" key="3">
    <source>
        <dbReference type="ARBA" id="ARBA00022833"/>
    </source>
</evidence>